<keyword evidence="5 6" id="KW-0472">Membrane</keyword>
<feature type="transmembrane region" description="Helical" evidence="6">
    <location>
        <begin position="28"/>
        <end position="48"/>
    </location>
</feature>
<evidence type="ECO:0000313" key="8">
    <source>
        <dbReference type="Proteomes" id="UP001589810"/>
    </source>
</evidence>
<proteinExistence type="predicted"/>
<feature type="transmembrane region" description="Helical" evidence="6">
    <location>
        <begin position="209"/>
        <end position="232"/>
    </location>
</feature>
<evidence type="ECO:0000256" key="4">
    <source>
        <dbReference type="ARBA" id="ARBA00022989"/>
    </source>
</evidence>
<evidence type="ECO:0000256" key="3">
    <source>
        <dbReference type="ARBA" id="ARBA00022692"/>
    </source>
</evidence>
<evidence type="ECO:0000256" key="1">
    <source>
        <dbReference type="ARBA" id="ARBA00004651"/>
    </source>
</evidence>
<dbReference type="InterPro" id="IPR022791">
    <property type="entry name" value="L-PG_synthase/AglD"/>
</dbReference>
<feature type="transmembrane region" description="Helical" evidence="6">
    <location>
        <begin position="253"/>
        <end position="276"/>
    </location>
</feature>
<evidence type="ECO:0000313" key="7">
    <source>
        <dbReference type="EMBL" id="MFC0547181.1"/>
    </source>
</evidence>
<comment type="subcellular location">
    <subcellularLocation>
        <location evidence="1">Cell membrane</location>
        <topology evidence="1">Multi-pass membrane protein</topology>
    </subcellularLocation>
</comment>
<keyword evidence="8" id="KW-1185">Reference proteome</keyword>
<dbReference type="Proteomes" id="UP001589810">
    <property type="component" value="Unassembled WGS sequence"/>
</dbReference>
<evidence type="ECO:0000256" key="5">
    <source>
        <dbReference type="ARBA" id="ARBA00023136"/>
    </source>
</evidence>
<keyword evidence="2" id="KW-1003">Cell membrane</keyword>
<protein>
    <submittedName>
        <fullName evidence="7">Lysylphosphatidylglycerol synthase domain-containing protein</fullName>
    </submittedName>
</protein>
<accession>A0ABV6N597</accession>
<reference evidence="7 8" key="1">
    <citation type="submission" date="2024-09" db="EMBL/GenBank/DDBJ databases">
        <authorList>
            <person name="Sun Q."/>
            <person name="Mori K."/>
        </authorList>
    </citation>
    <scope>NUCLEOTIDE SEQUENCE [LARGE SCALE GENOMIC DNA]</scope>
    <source>
        <strain evidence="7 8">TBRC 1432</strain>
    </source>
</reference>
<feature type="transmembrane region" description="Helical" evidence="6">
    <location>
        <begin position="98"/>
        <end position="124"/>
    </location>
</feature>
<keyword evidence="4 6" id="KW-1133">Transmembrane helix</keyword>
<organism evidence="7 8">
    <name type="scientific">Kutzneria chonburiensis</name>
    <dbReference type="NCBI Taxonomy" id="1483604"/>
    <lineage>
        <taxon>Bacteria</taxon>
        <taxon>Bacillati</taxon>
        <taxon>Actinomycetota</taxon>
        <taxon>Actinomycetes</taxon>
        <taxon>Pseudonocardiales</taxon>
        <taxon>Pseudonocardiaceae</taxon>
        <taxon>Kutzneria</taxon>
    </lineage>
</organism>
<name>A0ABV6N597_9PSEU</name>
<feature type="transmembrane region" description="Helical" evidence="6">
    <location>
        <begin position="130"/>
        <end position="155"/>
    </location>
</feature>
<dbReference type="EMBL" id="JBHLUD010000013">
    <property type="protein sequence ID" value="MFC0547181.1"/>
    <property type="molecule type" value="Genomic_DNA"/>
</dbReference>
<dbReference type="Pfam" id="PF03706">
    <property type="entry name" value="LPG_synthase_TM"/>
    <property type="match status" value="1"/>
</dbReference>
<gene>
    <name evidence="7" type="ORF">ACFFH7_37120</name>
</gene>
<comment type="caution">
    <text evidence="7">The sequence shown here is derived from an EMBL/GenBank/DDBJ whole genome shotgun (WGS) entry which is preliminary data.</text>
</comment>
<evidence type="ECO:0000256" key="2">
    <source>
        <dbReference type="ARBA" id="ARBA00022475"/>
    </source>
</evidence>
<sequence>MGFLGYQLWSTRDDLLGNVARTGFDRCALAIVLALAGSFAGMLGWRVLLAGLGTRLPLVTASRVYFVAGLGKYLPGGLWPALAHADLARRLREPPSRLAAAFLGSVALSTAAGLLVGLIAVPSLAQSSGLWWLLVPILALCLVPVVAPRLLTGLVGLAHRLLKRDGEPPVLPSRGVVVRAVAWMVLGWLITGAHFVVLVGAFGTVDWPSASVALSAFVLASVAGIVAFVLPAGLGARELMLGLALGLLLDKPAVVTVVALSRVLLTVADLILAAVAQVADGHQPRIGRVSRRSAGQEA</sequence>
<keyword evidence="3 6" id="KW-0812">Transmembrane</keyword>
<evidence type="ECO:0000256" key="6">
    <source>
        <dbReference type="SAM" id="Phobius"/>
    </source>
</evidence>
<feature type="transmembrane region" description="Helical" evidence="6">
    <location>
        <begin position="176"/>
        <end position="203"/>
    </location>
</feature>
<dbReference type="RefSeq" id="WP_273937421.1">
    <property type="nucleotide sequence ID" value="NZ_CP097263.1"/>
</dbReference>